<protein>
    <recommendedName>
        <fullName evidence="3">Mobilization protein</fullName>
    </recommendedName>
</protein>
<name>A0ABS1SSC4_9MICO</name>
<dbReference type="EMBL" id="QYAD01000005">
    <property type="protein sequence ID" value="MBL3690894.1"/>
    <property type="molecule type" value="Genomic_DNA"/>
</dbReference>
<gene>
    <name evidence="1" type="ORF">D3226_13175</name>
</gene>
<proteinExistence type="predicted"/>
<evidence type="ECO:0000313" key="1">
    <source>
        <dbReference type="EMBL" id="MBL3690894.1"/>
    </source>
</evidence>
<evidence type="ECO:0000313" key="2">
    <source>
        <dbReference type="Proteomes" id="UP001646141"/>
    </source>
</evidence>
<dbReference type="Proteomes" id="UP001646141">
    <property type="component" value="Unassembled WGS sequence"/>
</dbReference>
<dbReference type="InterPro" id="IPR053842">
    <property type="entry name" value="NikA-like"/>
</dbReference>
<reference evidence="1 2" key="1">
    <citation type="submission" date="2018-09" db="EMBL/GenBank/DDBJ databases">
        <title>Comparative genomics of Leucobacter spp.</title>
        <authorList>
            <person name="Reis A.C."/>
            <person name="Kolvenbach B.A."/>
            <person name="Corvini P.F.X."/>
            <person name="Nunes O.C."/>
        </authorList>
    </citation>
    <scope>NUCLEOTIDE SEQUENCE [LARGE SCALE GENOMIC DNA]</scope>
    <source>
        <strain evidence="1 2">L-1</strain>
    </source>
</reference>
<comment type="caution">
    <text evidence="1">The sequence shown here is derived from an EMBL/GenBank/DDBJ whole genome shotgun (WGS) entry which is preliminary data.</text>
</comment>
<sequence length="105" mass="11353">MRLTTAEREAIRDRARALGVKPSAWARAVMLDALDQRHALEAAMQQTARETPNPELAGVVEQLRRVGVNLNTTLRKGQAVDVGLLRAVLGAVSEVRAALGDRTSV</sequence>
<organism evidence="1 2">
    <name type="scientific">Leucobacter chromiireducens subsp. chromiireducens</name>
    <dbReference type="NCBI Taxonomy" id="660067"/>
    <lineage>
        <taxon>Bacteria</taxon>
        <taxon>Bacillati</taxon>
        <taxon>Actinomycetota</taxon>
        <taxon>Actinomycetes</taxon>
        <taxon>Micrococcales</taxon>
        <taxon>Microbacteriaceae</taxon>
        <taxon>Leucobacter</taxon>
    </lineage>
</organism>
<evidence type="ECO:0008006" key="3">
    <source>
        <dbReference type="Google" id="ProtNLM"/>
    </source>
</evidence>
<accession>A0ABS1SSC4</accession>
<keyword evidence="2" id="KW-1185">Reference proteome</keyword>
<dbReference type="Pfam" id="PF21983">
    <property type="entry name" value="NikA-like"/>
    <property type="match status" value="1"/>
</dbReference>